<evidence type="ECO:0000256" key="3">
    <source>
        <dbReference type="ARBA" id="ARBA00022679"/>
    </source>
</evidence>
<evidence type="ECO:0000256" key="9">
    <source>
        <dbReference type="SAM" id="Phobius"/>
    </source>
</evidence>
<evidence type="ECO:0000313" key="14">
    <source>
        <dbReference type="EMBL" id="CAB5057115.1"/>
    </source>
</evidence>
<sequence>MGYQPSLDGLRALSVALVILYHAGVVHNAALPSGVPKPWFFNGGFLGVEVFFVVSGYLITTLLLEERERTGTIALGKFWGRRFRRLIPALWVMIVVASVWAMVWGRAYLSDLRHDIPFAVSYTSNFQQLFRKVSYFEGVPHLLRHLWSLAVEEHFYLLFPPLLMLVLRRSPERRRLLGLVLPAAIASVVALVIVWHRPVERLGETGAQLDDLRQNWAYLSTVTRVGGILIGVGLAIVWSPWRRHAQGAEPVRSARVDALGLLATAGVVVASLVLSNESAFLYRGGLTAVSVLSAIAIAASVHPGACAMRALFGNRVMAAIGRRSYGLYIWHWPIFVGPLEGRSTLVRLAIGIPATALVSELCYRFVETPVRTGWLLSRLRRRAALTTVGSVLALSALVVALVVVRAPGVGGPGGAAAAGADTEITDDALDPETELETDTDTAVSEPPEPTTSGATQTTSVPAGSDPTVSTTEPAPTTTLPALPRRVIAVGDSTAGAFARNAPRNVRKTLRFVDGQLSGCSINSRGVAVGVRKTGRDFRVCKNWANRWATKASKAAAEIALVVLGAWDVFDIDYGKDTVVFASSEFNSTFKSNLRSGIDALIATGAKVALLEVPCYRPHFTGGPGTFEFPERGDDARTRRLNDLLREVAAADPANVTFINGPQVWCTDEKVAKNWWLRYDGVHYTPQGAQIVYDAIKDQLLAIPVDAAQHAKRPRK</sequence>
<dbReference type="InterPro" id="IPR043968">
    <property type="entry name" value="SGNH"/>
</dbReference>
<comment type="subcellular location">
    <subcellularLocation>
        <location evidence="1">Cell membrane</location>
        <topology evidence="1">Multi-pass membrane protein</topology>
    </subcellularLocation>
</comment>
<dbReference type="AlphaFoldDB" id="A0A6J6PK96"/>
<dbReference type="EMBL" id="CAEZXX010000013">
    <property type="protein sequence ID" value="CAB4696664.1"/>
    <property type="molecule type" value="Genomic_DNA"/>
</dbReference>
<feature type="transmembrane region" description="Helical" evidence="9">
    <location>
        <begin position="216"/>
        <end position="238"/>
    </location>
</feature>
<dbReference type="Gene3D" id="3.40.50.1110">
    <property type="entry name" value="SGNH hydrolase"/>
    <property type="match status" value="1"/>
</dbReference>
<gene>
    <name evidence="12" type="ORF">UFOPK2602_00333</name>
    <name evidence="13" type="ORF">UFOPK2806_00964</name>
    <name evidence="14" type="ORF">UFOPK4306_00662</name>
</gene>
<keyword evidence="4 9" id="KW-0812">Transmembrane</keyword>
<evidence type="ECO:0000313" key="12">
    <source>
        <dbReference type="EMBL" id="CAB4696664.1"/>
    </source>
</evidence>
<feature type="compositionally biased region" description="Acidic residues" evidence="8">
    <location>
        <begin position="423"/>
        <end position="439"/>
    </location>
</feature>
<dbReference type="Pfam" id="PF01757">
    <property type="entry name" value="Acyl_transf_3"/>
    <property type="match status" value="1"/>
</dbReference>
<dbReference type="InterPro" id="IPR002656">
    <property type="entry name" value="Acyl_transf_3_dom"/>
</dbReference>
<dbReference type="EMBL" id="CAFBQP010000019">
    <property type="protein sequence ID" value="CAB5057115.1"/>
    <property type="molecule type" value="Genomic_DNA"/>
</dbReference>
<dbReference type="PANTHER" id="PTHR23028">
    <property type="entry name" value="ACETYLTRANSFERASE"/>
    <property type="match status" value="1"/>
</dbReference>
<feature type="transmembrane region" description="Helical" evidence="9">
    <location>
        <begin position="12"/>
        <end position="31"/>
    </location>
</feature>
<feature type="transmembrane region" description="Helical" evidence="9">
    <location>
        <begin position="43"/>
        <end position="64"/>
    </location>
</feature>
<dbReference type="EMBL" id="CAEZYY010000009">
    <property type="protein sequence ID" value="CAB4750079.1"/>
    <property type="molecule type" value="Genomic_DNA"/>
</dbReference>
<evidence type="ECO:0000259" key="10">
    <source>
        <dbReference type="Pfam" id="PF01757"/>
    </source>
</evidence>
<keyword evidence="3" id="KW-0808">Transferase</keyword>
<reference evidence="12" key="1">
    <citation type="submission" date="2020-05" db="EMBL/GenBank/DDBJ databases">
        <authorList>
            <person name="Chiriac C."/>
            <person name="Salcher M."/>
            <person name="Ghai R."/>
            <person name="Kavagutti S V."/>
        </authorList>
    </citation>
    <scope>NUCLEOTIDE SEQUENCE</scope>
</reference>
<dbReference type="CDD" id="cd00229">
    <property type="entry name" value="SGNH_hydrolase"/>
    <property type="match status" value="1"/>
</dbReference>
<dbReference type="Pfam" id="PF19040">
    <property type="entry name" value="SGNH"/>
    <property type="match status" value="1"/>
</dbReference>
<evidence type="ECO:0000256" key="7">
    <source>
        <dbReference type="ARBA" id="ARBA00023315"/>
    </source>
</evidence>
<feature type="transmembrane region" description="Helical" evidence="9">
    <location>
        <begin position="85"/>
        <end position="103"/>
    </location>
</feature>
<keyword evidence="2" id="KW-1003">Cell membrane</keyword>
<feature type="domain" description="Acyltransferase 3" evidence="10">
    <location>
        <begin position="6"/>
        <end position="336"/>
    </location>
</feature>
<evidence type="ECO:0000256" key="8">
    <source>
        <dbReference type="SAM" id="MobiDB-lite"/>
    </source>
</evidence>
<keyword evidence="5 9" id="KW-1133">Transmembrane helix</keyword>
<dbReference type="GO" id="GO:0005886">
    <property type="term" value="C:plasma membrane"/>
    <property type="evidence" value="ECO:0007669"/>
    <property type="project" value="UniProtKB-SubCell"/>
</dbReference>
<feature type="transmembrane region" description="Helical" evidence="9">
    <location>
        <begin position="258"/>
        <end position="274"/>
    </location>
</feature>
<evidence type="ECO:0000256" key="1">
    <source>
        <dbReference type="ARBA" id="ARBA00004651"/>
    </source>
</evidence>
<name>A0A6J6PK96_9ZZZZ</name>
<feature type="transmembrane region" description="Helical" evidence="9">
    <location>
        <begin position="176"/>
        <end position="196"/>
    </location>
</feature>
<feature type="compositionally biased region" description="Polar residues" evidence="8">
    <location>
        <begin position="450"/>
        <end position="461"/>
    </location>
</feature>
<keyword evidence="7" id="KW-0012">Acyltransferase</keyword>
<accession>A0A6J6PK96</accession>
<feature type="compositionally biased region" description="Low complexity" evidence="8">
    <location>
        <begin position="466"/>
        <end position="480"/>
    </location>
</feature>
<dbReference type="InterPro" id="IPR050879">
    <property type="entry name" value="Acyltransferase_3"/>
</dbReference>
<feature type="transmembrane region" description="Helical" evidence="9">
    <location>
        <begin position="146"/>
        <end position="167"/>
    </location>
</feature>
<evidence type="ECO:0000256" key="5">
    <source>
        <dbReference type="ARBA" id="ARBA00022989"/>
    </source>
</evidence>
<evidence type="ECO:0000256" key="6">
    <source>
        <dbReference type="ARBA" id="ARBA00023136"/>
    </source>
</evidence>
<feature type="transmembrane region" description="Helical" evidence="9">
    <location>
        <begin position="383"/>
        <end position="404"/>
    </location>
</feature>
<evidence type="ECO:0000256" key="4">
    <source>
        <dbReference type="ARBA" id="ARBA00022692"/>
    </source>
</evidence>
<dbReference type="SUPFAM" id="SSF52266">
    <property type="entry name" value="SGNH hydrolase"/>
    <property type="match status" value="1"/>
</dbReference>
<dbReference type="GO" id="GO:0016747">
    <property type="term" value="F:acyltransferase activity, transferring groups other than amino-acyl groups"/>
    <property type="evidence" value="ECO:0007669"/>
    <property type="project" value="InterPro"/>
</dbReference>
<proteinExistence type="predicted"/>
<dbReference type="GO" id="GO:0009103">
    <property type="term" value="P:lipopolysaccharide biosynthetic process"/>
    <property type="evidence" value="ECO:0007669"/>
    <property type="project" value="TreeGrafter"/>
</dbReference>
<evidence type="ECO:0000259" key="11">
    <source>
        <dbReference type="Pfam" id="PF19040"/>
    </source>
</evidence>
<organism evidence="12">
    <name type="scientific">freshwater metagenome</name>
    <dbReference type="NCBI Taxonomy" id="449393"/>
    <lineage>
        <taxon>unclassified sequences</taxon>
        <taxon>metagenomes</taxon>
        <taxon>ecological metagenomes</taxon>
    </lineage>
</organism>
<evidence type="ECO:0000313" key="13">
    <source>
        <dbReference type="EMBL" id="CAB4750079.1"/>
    </source>
</evidence>
<feature type="domain" description="SGNH" evidence="11">
    <location>
        <begin position="483"/>
        <end position="695"/>
    </location>
</feature>
<dbReference type="PANTHER" id="PTHR23028:SF53">
    <property type="entry name" value="ACYL_TRANSF_3 DOMAIN-CONTAINING PROTEIN"/>
    <property type="match status" value="1"/>
</dbReference>
<keyword evidence="6 9" id="KW-0472">Membrane</keyword>
<feature type="region of interest" description="Disordered" evidence="8">
    <location>
        <begin position="412"/>
        <end position="480"/>
    </location>
</feature>
<evidence type="ECO:0000256" key="2">
    <source>
        <dbReference type="ARBA" id="ARBA00022475"/>
    </source>
</evidence>
<protein>
    <submittedName>
        <fullName evidence="12">Unannotated protein</fullName>
    </submittedName>
</protein>
<dbReference type="InterPro" id="IPR036514">
    <property type="entry name" value="SGNH_hydro_sf"/>
</dbReference>